<dbReference type="Proteomes" id="UP000178017">
    <property type="component" value="Unassembled WGS sequence"/>
</dbReference>
<dbReference type="InterPro" id="IPR029039">
    <property type="entry name" value="Flavoprotein-like_sf"/>
</dbReference>
<evidence type="ECO:0000256" key="1">
    <source>
        <dbReference type="ARBA" id="ARBA00006961"/>
    </source>
</evidence>
<dbReference type="GO" id="GO:0016020">
    <property type="term" value="C:membrane"/>
    <property type="evidence" value="ECO:0007669"/>
    <property type="project" value="TreeGrafter"/>
</dbReference>
<dbReference type="EMBL" id="MFDO01000023">
    <property type="protein sequence ID" value="OGE65157.1"/>
    <property type="molecule type" value="Genomic_DNA"/>
</dbReference>
<dbReference type="GO" id="GO:0003955">
    <property type="term" value="F:NAD(P)H dehydrogenase (quinone) activity"/>
    <property type="evidence" value="ECO:0007669"/>
    <property type="project" value="InterPro"/>
</dbReference>
<organism evidence="3 4">
    <name type="scientific">Candidatus Daviesbacteria bacterium RIFCSPLOWO2_01_FULL_40_24</name>
    <dbReference type="NCBI Taxonomy" id="1797787"/>
    <lineage>
        <taxon>Bacteria</taxon>
        <taxon>Candidatus Daviesiibacteriota</taxon>
    </lineage>
</organism>
<dbReference type="NCBIfam" id="NF002999">
    <property type="entry name" value="PRK03767.1"/>
    <property type="match status" value="1"/>
</dbReference>
<dbReference type="InterPro" id="IPR001226">
    <property type="entry name" value="Flavodoxin_CS"/>
</dbReference>
<dbReference type="AlphaFoldDB" id="A0A1F5MIE5"/>
<name>A0A1F5MIE5_9BACT</name>
<comment type="caution">
    <text evidence="3">The sequence shown here is derived from an EMBL/GenBank/DDBJ whole genome shotgun (WGS) entry which is preliminary data.</text>
</comment>
<gene>
    <name evidence="3" type="ORF">A3B49_01330</name>
</gene>
<dbReference type="InterPro" id="IPR005025">
    <property type="entry name" value="FMN_Rdtase-like_dom"/>
</dbReference>
<dbReference type="GO" id="GO:0010181">
    <property type="term" value="F:FMN binding"/>
    <property type="evidence" value="ECO:0007669"/>
    <property type="project" value="InterPro"/>
</dbReference>
<dbReference type="PANTHER" id="PTHR30546:SF23">
    <property type="entry name" value="FLAVOPROTEIN-LIKE PROTEIN YCP4-RELATED"/>
    <property type="match status" value="1"/>
</dbReference>
<evidence type="ECO:0000313" key="4">
    <source>
        <dbReference type="Proteomes" id="UP000178017"/>
    </source>
</evidence>
<evidence type="ECO:0000259" key="2">
    <source>
        <dbReference type="PROSITE" id="PS50902"/>
    </source>
</evidence>
<dbReference type="PROSITE" id="PS00201">
    <property type="entry name" value="FLAVODOXIN"/>
    <property type="match status" value="1"/>
</dbReference>
<dbReference type="Gene3D" id="3.40.50.360">
    <property type="match status" value="1"/>
</dbReference>
<comment type="similarity">
    <text evidence="1">Belongs to the WrbA family.</text>
</comment>
<protein>
    <submittedName>
        <fullName evidence="3">NAD(P)H:quinone oxidoreductase, type IV</fullName>
    </submittedName>
</protein>
<feature type="domain" description="Flavodoxin-like" evidence="2">
    <location>
        <begin position="6"/>
        <end position="171"/>
    </location>
</feature>
<dbReference type="Pfam" id="PF03358">
    <property type="entry name" value="FMN_red"/>
    <property type="match status" value="1"/>
</dbReference>
<dbReference type="PROSITE" id="PS50902">
    <property type="entry name" value="FLAVODOXIN_LIKE"/>
    <property type="match status" value="1"/>
</dbReference>
<dbReference type="PANTHER" id="PTHR30546">
    <property type="entry name" value="FLAVODOXIN-RELATED PROTEIN WRBA-RELATED"/>
    <property type="match status" value="1"/>
</dbReference>
<sequence>MSNFKVLVLFYSFTGCTAKLAEFIAEGASVIEGAQVEVKQVPESLPKEFFYNNPDLQTAKESFARIPVASIEDLTSADGVAFGSPVHFGSFASQLKQFIDQLSPVFIKGSMVGKPAAFFTSSGSLHGGEEATLISMMIPMLNLGMLPVGVPYPIQGEGPEFDAGSPYGSIYICGHKGEKDLSDGDKKVARILGQRLAAITKIMKNGSEMYEDCKFLTKNHEAR</sequence>
<dbReference type="InterPro" id="IPR010089">
    <property type="entry name" value="Flavoprotein_WrbA-like"/>
</dbReference>
<dbReference type="NCBIfam" id="TIGR01755">
    <property type="entry name" value="flav_wrbA"/>
    <property type="match status" value="1"/>
</dbReference>
<dbReference type="InterPro" id="IPR008254">
    <property type="entry name" value="Flavodoxin/NO_synth"/>
</dbReference>
<dbReference type="GO" id="GO:0009055">
    <property type="term" value="F:electron transfer activity"/>
    <property type="evidence" value="ECO:0007669"/>
    <property type="project" value="InterPro"/>
</dbReference>
<dbReference type="FunFam" id="3.40.50.360:FF:000001">
    <property type="entry name" value="NAD(P)H dehydrogenase (Quinone) FQR1-like"/>
    <property type="match status" value="1"/>
</dbReference>
<accession>A0A1F5MIE5</accession>
<proteinExistence type="inferred from homology"/>
<reference evidence="3 4" key="1">
    <citation type="journal article" date="2016" name="Nat. Commun.">
        <title>Thousands of microbial genomes shed light on interconnected biogeochemical processes in an aquifer system.</title>
        <authorList>
            <person name="Anantharaman K."/>
            <person name="Brown C.T."/>
            <person name="Hug L.A."/>
            <person name="Sharon I."/>
            <person name="Castelle C.J."/>
            <person name="Probst A.J."/>
            <person name="Thomas B.C."/>
            <person name="Singh A."/>
            <person name="Wilkins M.J."/>
            <person name="Karaoz U."/>
            <person name="Brodie E.L."/>
            <person name="Williams K.H."/>
            <person name="Hubbard S.S."/>
            <person name="Banfield J.F."/>
        </authorList>
    </citation>
    <scope>NUCLEOTIDE SEQUENCE [LARGE SCALE GENOMIC DNA]</scope>
</reference>
<dbReference type="PROSITE" id="PS51257">
    <property type="entry name" value="PROKAR_LIPOPROTEIN"/>
    <property type="match status" value="1"/>
</dbReference>
<dbReference type="SUPFAM" id="SSF52218">
    <property type="entry name" value="Flavoproteins"/>
    <property type="match status" value="1"/>
</dbReference>
<evidence type="ECO:0000313" key="3">
    <source>
        <dbReference type="EMBL" id="OGE65157.1"/>
    </source>
</evidence>